<dbReference type="RefSeq" id="WP_345571842.1">
    <property type="nucleotide sequence ID" value="NZ_BAAAZX010000058.1"/>
</dbReference>
<keyword evidence="3" id="KW-1185">Reference proteome</keyword>
<name>A0ABP7TWB3_9ACTN</name>
<protein>
    <submittedName>
        <fullName evidence="2">Uncharacterized protein</fullName>
    </submittedName>
</protein>
<accession>A0ABP7TWB3</accession>
<sequence length="221" mass="24143">MTSTITSSDDETSAVPRALDASISWSLDNLGAYLSGALTTQKRARAAETAKPWIRGMLVYLQAMSREIESAQGVLIAAGLSMDMSREDLARQLGETASDIARFETQWAKEEVGGIFGKDFRDIEKFDVDLYWANRTGAVASEQADYYLNRADRLLELLALLHTDRHEADDCSWLTEKTRRAIKAGWYVQAKAAGAGKKRSLAPVTETPATSSSDAKAESAA</sequence>
<evidence type="ECO:0000313" key="3">
    <source>
        <dbReference type="Proteomes" id="UP001500456"/>
    </source>
</evidence>
<dbReference type="EMBL" id="BAAAZX010000058">
    <property type="protein sequence ID" value="GAA4032049.1"/>
    <property type="molecule type" value="Genomic_DNA"/>
</dbReference>
<comment type="caution">
    <text evidence="2">The sequence shown here is derived from an EMBL/GenBank/DDBJ whole genome shotgun (WGS) entry which is preliminary data.</text>
</comment>
<organism evidence="2 3">
    <name type="scientific">Streptomyces plumbiresistens</name>
    <dbReference type="NCBI Taxonomy" id="511811"/>
    <lineage>
        <taxon>Bacteria</taxon>
        <taxon>Bacillati</taxon>
        <taxon>Actinomycetota</taxon>
        <taxon>Actinomycetes</taxon>
        <taxon>Kitasatosporales</taxon>
        <taxon>Streptomycetaceae</taxon>
        <taxon>Streptomyces</taxon>
    </lineage>
</organism>
<evidence type="ECO:0000313" key="2">
    <source>
        <dbReference type="EMBL" id="GAA4032049.1"/>
    </source>
</evidence>
<proteinExistence type="predicted"/>
<reference evidence="3" key="1">
    <citation type="journal article" date="2019" name="Int. J. Syst. Evol. Microbiol.">
        <title>The Global Catalogue of Microorganisms (GCM) 10K type strain sequencing project: providing services to taxonomists for standard genome sequencing and annotation.</title>
        <authorList>
            <consortium name="The Broad Institute Genomics Platform"/>
            <consortium name="The Broad Institute Genome Sequencing Center for Infectious Disease"/>
            <person name="Wu L."/>
            <person name="Ma J."/>
        </authorList>
    </citation>
    <scope>NUCLEOTIDE SEQUENCE [LARGE SCALE GENOMIC DNA]</scope>
    <source>
        <strain evidence="3">JCM 16924</strain>
    </source>
</reference>
<gene>
    <name evidence="2" type="ORF">GCM10022232_92460</name>
</gene>
<evidence type="ECO:0000256" key="1">
    <source>
        <dbReference type="SAM" id="MobiDB-lite"/>
    </source>
</evidence>
<feature type="region of interest" description="Disordered" evidence="1">
    <location>
        <begin position="191"/>
        <end position="221"/>
    </location>
</feature>
<dbReference type="Proteomes" id="UP001500456">
    <property type="component" value="Unassembled WGS sequence"/>
</dbReference>